<keyword evidence="2" id="KW-0520">NAD</keyword>
<feature type="domain" description="D-isomer specific 2-hydroxyacid dehydrogenase NAD-binding" evidence="3">
    <location>
        <begin position="123"/>
        <end position="275"/>
    </location>
</feature>
<evidence type="ECO:0000313" key="4">
    <source>
        <dbReference type="EMBL" id="SEM78082.1"/>
    </source>
</evidence>
<dbReference type="Pfam" id="PF02826">
    <property type="entry name" value="2-Hacid_dh_C"/>
    <property type="match status" value="1"/>
</dbReference>
<evidence type="ECO:0000259" key="3">
    <source>
        <dbReference type="Pfam" id="PF02826"/>
    </source>
</evidence>
<evidence type="ECO:0000256" key="2">
    <source>
        <dbReference type="ARBA" id="ARBA00023027"/>
    </source>
</evidence>
<sequence>MIQIYFAAGARLWPGYAAPLRAALDDAGIVASLTPDCADPAMVDYIIFAPGGDISDFSPYTRCNAVLNLWAGVEKIVGNPTLTQPLCRMVDPALTQGMVEWVLGHTLRHHLGMDRHITNPTHTWDPTCPPLAAERPVTLLGMGALGAACAHALQAVGFPVTGWSRTAKSVPDVALHHGDAGLVAALTGAAIVVLLLPKTPATENILNAQTLALLAPGAAVLNPGRGHLIDDAALLAALDTGHLGHATLDVFRTEPLPADHAFWAHPRVTVTPHVAAETRPSSASRVVIENIRRAQAGAPLLHLVDKSRGY</sequence>
<evidence type="ECO:0000313" key="5">
    <source>
        <dbReference type="Proteomes" id="UP000183002"/>
    </source>
</evidence>
<dbReference type="GO" id="GO:0016491">
    <property type="term" value="F:oxidoreductase activity"/>
    <property type="evidence" value="ECO:0007669"/>
    <property type="project" value="UniProtKB-KW"/>
</dbReference>
<dbReference type="SUPFAM" id="SSF51735">
    <property type="entry name" value="NAD(P)-binding Rossmann-fold domains"/>
    <property type="match status" value="1"/>
</dbReference>
<keyword evidence="1" id="KW-0560">Oxidoreductase</keyword>
<accession>A0A1H8B5B4</accession>
<dbReference type="PANTHER" id="PTHR43333:SF1">
    <property type="entry name" value="D-ISOMER SPECIFIC 2-HYDROXYACID DEHYDROGENASE NAD-BINDING DOMAIN-CONTAINING PROTEIN"/>
    <property type="match status" value="1"/>
</dbReference>
<dbReference type="Proteomes" id="UP000183002">
    <property type="component" value="Unassembled WGS sequence"/>
</dbReference>
<dbReference type="STRING" id="1077947.SAMN05216227_1002129"/>
<organism evidence="4 5">
    <name type="scientific">Pseudorhodobacter antarcticus</name>
    <dbReference type="NCBI Taxonomy" id="1077947"/>
    <lineage>
        <taxon>Bacteria</taxon>
        <taxon>Pseudomonadati</taxon>
        <taxon>Pseudomonadota</taxon>
        <taxon>Alphaproteobacteria</taxon>
        <taxon>Rhodobacterales</taxon>
        <taxon>Paracoccaceae</taxon>
        <taxon>Pseudorhodobacter</taxon>
    </lineage>
</organism>
<dbReference type="CDD" id="cd12164">
    <property type="entry name" value="GDH_like_2"/>
    <property type="match status" value="1"/>
</dbReference>
<evidence type="ECO:0000256" key="1">
    <source>
        <dbReference type="ARBA" id="ARBA00023002"/>
    </source>
</evidence>
<gene>
    <name evidence="4" type="ORF">SAMN05216227_1002129</name>
</gene>
<proteinExistence type="predicted"/>
<reference evidence="4 5" key="1">
    <citation type="submission" date="2016-10" db="EMBL/GenBank/DDBJ databases">
        <authorList>
            <person name="de Groot N.N."/>
        </authorList>
    </citation>
    <scope>NUCLEOTIDE SEQUENCE [LARGE SCALE GENOMIC DNA]</scope>
    <source>
        <strain evidence="4 5">CGMCC 1.10836</strain>
    </source>
</reference>
<keyword evidence="4" id="KW-0670">Pyruvate</keyword>
<dbReference type="EMBL" id="FOCO01000002">
    <property type="protein sequence ID" value="SEM78082.1"/>
    <property type="molecule type" value="Genomic_DNA"/>
</dbReference>
<dbReference type="PANTHER" id="PTHR43333">
    <property type="entry name" value="2-HACID_DH_C DOMAIN-CONTAINING PROTEIN"/>
    <property type="match status" value="1"/>
</dbReference>
<dbReference type="AlphaFoldDB" id="A0A1H8B5B4"/>
<dbReference type="Gene3D" id="3.40.50.720">
    <property type="entry name" value="NAD(P)-binding Rossmann-like Domain"/>
    <property type="match status" value="2"/>
</dbReference>
<dbReference type="RefSeq" id="WP_050518727.1">
    <property type="nucleotide sequence ID" value="NZ_FOCO01000002.1"/>
</dbReference>
<keyword evidence="5" id="KW-1185">Reference proteome</keyword>
<dbReference type="GO" id="GO:0051287">
    <property type="term" value="F:NAD binding"/>
    <property type="evidence" value="ECO:0007669"/>
    <property type="project" value="InterPro"/>
</dbReference>
<dbReference type="InterPro" id="IPR006140">
    <property type="entry name" value="D-isomer_DH_NAD-bd"/>
</dbReference>
<dbReference type="OrthoDB" id="9787219at2"/>
<name>A0A1H8B5B4_9RHOB</name>
<dbReference type="InterPro" id="IPR036291">
    <property type="entry name" value="NAD(P)-bd_dom_sf"/>
</dbReference>
<protein>
    <submittedName>
        <fullName evidence="4">Glyoxylate/hydroxypyruvate reductase A</fullName>
    </submittedName>
</protein>